<accession>A0A7S4EKZ8</accession>
<feature type="region of interest" description="Disordered" evidence="1">
    <location>
        <begin position="1"/>
        <end position="33"/>
    </location>
</feature>
<protein>
    <submittedName>
        <fullName evidence="2">Uncharacterized protein</fullName>
    </submittedName>
</protein>
<evidence type="ECO:0000313" key="2">
    <source>
        <dbReference type="EMBL" id="CAE0719452.1"/>
    </source>
</evidence>
<proteinExistence type="predicted"/>
<feature type="compositionally biased region" description="Polar residues" evidence="1">
    <location>
        <begin position="19"/>
        <end position="29"/>
    </location>
</feature>
<evidence type="ECO:0000256" key="1">
    <source>
        <dbReference type="SAM" id="MobiDB-lite"/>
    </source>
</evidence>
<dbReference type="AlphaFoldDB" id="A0A7S4EKZ8"/>
<organism evidence="2">
    <name type="scientific">Pseudo-nitzschia australis</name>
    <dbReference type="NCBI Taxonomy" id="44445"/>
    <lineage>
        <taxon>Eukaryota</taxon>
        <taxon>Sar</taxon>
        <taxon>Stramenopiles</taxon>
        <taxon>Ochrophyta</taxon>
        <taxon>Bacillariophyta</taxon>
        <taxon>Bacillariophyceae</taxon>
        <taxon>Bacillariophycidae</taxon>
        <taxon>Bacillariales</taxon>
        <taxon>Bacillariaceae</taxon>
        <taxon>Pseudo-nitzschia</taxon>
    </lineage>
</organism>
<feature type="compositionally biased region" description="Basic and acidic residues" evidence="1">
    <location>
        <begin position="1"/>
        <end position="14"/>
    </location>
</feature>
<gene>
    <name evidence="2" type="ORF">PAUS00366_LOCUS12206</name>
</gene>
<sequence length="131" mass="14831">MADGYDPKKSKVSDDTMETWRTTPTTADLQSVPGIGPATIKKLKDASTEEDRITNTYQLFGKFLMLKGPGHSDDEIEIDSIEHMEKFWHWLKNRGVNTHRSAIVKAVAEKSATFFQGIYDPNMYDDDDDDA</sequence>
<dbReference type="EMBL" id="HBIX01016899">
    <property type="protein sequence ID" value="CAE0719452.1"/>
    <property type="molecule type" value="Transcribed_RNA"/>
</dbReference>
<reference evidence="2" key="1">
    <citation type="submission" date="2021-01" db="EMBL/GenBank/DDBJ databases">
        <authorList>
            <person name="Corre E."/>
            <person name="Pelletier E."/>
            <person name="Niang G."/>
            <person name="Scheremetjew M."/>
            <person name="Finn R."/>
            <person name="Kale V."/>
            <person name="Holt S."/>
            <person name="Cochrane G."/>
            <person name="Meng A."/>
            <person name="Brown T."/>
            <person name="Cohen L."/>
        </authorList>
    </citation>
    <scope>NUCLEOTIDE SEQUENCE</scope>
    <source>
        <strain evidence="2">10249 10 AB</strain>
    </source>
</reference>
<name>A0A7S4EKZ8_9STRA</name>